<feature type="domain" description="EGF-like" evidence="2">
    <location>
        <begin position="149"/>
        <end position="160"/>
    </location>
</feature>
<dbReference type="Ensembl" id="ENSEBUT00000017340.1">
    <property type="protein sequence ID" value="ENSEBUP00000016764.1"/>
    <property type="gene ID" value="ENSEBUG00000010514.1"/>
</dbReference>
<protein>
    <recommendedName>
        <fullName evidence="2">EGF-like domain-containing protein</fullName>
    </recommendedName>
</protein>
<evidence type="ECO:0000259" key="2">
    <source>
        <dbReference type="PROSITE" id="PS00022"/>
    </source>
</evidence>
<dbReference type="AlphaFoldDB" id="A0A8C4QLM0"/>
<feature type="region of interest" description="Disordered" evidence="1">
    <location>
        <begin position="31"/>
        <end position="56"/>
    </location>
</feature>
<evidence type="ECO:0000256" key="1">
    <source>
        <dbReference type="SAM" id="MobiDB-lite"/>
    </source>
</evidence>
<keyword evidence="4" id="KW-1185">Reference proteome</keyword>
<dbReference type="InterPro" id="IPR000742">
    <property type="entry name" value="EGF"/>
</dbReference>
<dbReference type="Gene3D" id="2.10.25.10">
    <property type="entry name" value="Laminin"/>
    <property type="match status" value="1"/>
</dbReference>
<evidence type="ECO:0000313" key="3">
    <source>
        <dbReference type="Ensembl" id="ENSEBUP00000016764.1"/>
    </source>
</evidence>
<reference evidence="3" key="2">
    <citation type="submission" date="2025-09" db="UniProtKB">
        <authorList>
            <consortium name="Ensembl"/>
        </authorList>
    </citation>
    <scope>IDENTIFICATION</scope>
</reference>
<feature type="compositionally biased region" description="Polar residues" evidence="1">
    <location>
        <begin position="84"/>
        <end position="99"/>
    </location>
</feature>
<feature type="compositionally biased region" description="Low complexity" evidence="1">
    <location>
        <begin position="74"/>
        <end position="83"/>
    </location>
</feature>
<reference evidence="3" key="1">
    <citation type="submission" date="2025-08" db="UniProtKB">
        <authorList>
            <consortium name="Ensembl"/>
        </authorList>
    </citation>
    <scope>IDENTIFICATION</scope>
</reference>
<dbReference type="PROSITE" id="PS00022">
    <property type="entry name" value="EGF_1"/>
    <property type="match status" value="1"/>
</dbReference>
<name>A0A8C4QLM0_EPTBU</name>
<organism evidence="3 4">
    <name type="scientific">Eptatretus burgeri</name>
    <name type="common">Inshore hagfish</name>
    <dbReference type="NCBI Taxonomy" id="7764"/>
    <lineage>
        <taxon>Eukaryota</taxon>
        <taxon>Metazoa</taxon>
        <taxon>Chordata</taxon>
        <taxon>Craniata</taxon>
        <taxon>Vertebrata</taxon>
        <taxon>Cyclostomata</taxon>
        <taxon>Myxini</taxon>
        <taxon>Myxiniformes</taxon>
        <taxon>Myxinidae</taxon>
        <taxon>Eptatretinae</taxon>
        <taxon>Eptatretus</taxon>
    </lineage>
</organism>
<dbReference type="SUPFAM" id="SSF57196">
    <property type="entry name" value="EGF/Laminin"/>
    <property type="match status" value="1"/>
</dbReference>
<proteinExistence type="predicted"/>
<feature type="region of interest" description="Disordered" evidence="1">
    <location>
        <begin position="74"/>
        <end position="99"/>
    </location>
</feature>
<evidence type="ECO:0000313" key="4">
    <source>
        <dbReference type="Proteomes" id="UP000694388"/>
    </source>
</evidence>
<sequence length="200" mass="20915">QQSLPLIRLSQGQLQHLTSYLQASAATGKTSSVSKSTAGQTSGVTAVSATDTSQPGSIATTHVVSTASAATGKTSSVSKSTAGQTSGVTTVSATDTSQPGSIATTRVISTTMTTTEICDWQKCQKKCQMIPCQNGGTCSCIDAACTITCKCTSAFRGSRCEHGENIFLAQLRQDAPKVQFDMTVLFKLLDLKTSQKERMV</sequence>
<accession>A0A8C4QLM0</accession>
<dbReference type="Proteomes" id="UP000694388">
    <property type="component" value="Unplaced"/>
</dbReference>